<evidence type="ECO:0000256" key="1">
    <source>
        <dbReference type="SAM" id="MobiDB-lite"/>
    </source>
</evidence>
<sequence>MSATPPFGPAYDEQPDDGRRSGSGQWRPRAGRPQGSGEPYSAQQGDQGQYQGGQPSPGRGRQGGYGQQQGWPQAGRPSPQAGRPSPQAGAPRAGGPSAGRGPQAGQYQSPQQQFSPQHGGYEAQPGGYEAQPGGYEAQPGGYESRRSGGPVTGSTPRTDPRSTVQGGREYRPRPGAPEGSPRPRQDQPFEEAAFGDERGGDDWGGGGETTAIKGLGSKEPRRRSDFQKVRSRARKSSPWPKVIAAVVALGLVGGGVWWFMNRDSGEEQGGAADAGLTYAGSEEPCSLVDAAALEPATGGAEPAESAVAEQKTGSWHQKCDLTYGEPDQAAAMLTIEGSVYESDAMASVNFDLGTGDMSEMPELWTIVDPAPSVGDEAAAISRVVTDGTSNYQLHVQDDNAYLVVRLAVSKDAGVDEAALTDMTTQLAEAYLANWRDAS</sequence>
<name>A0A2T0U899_9ACTN</name>
<protein>
    <submittedName>
        <fullName evidence="2">Uncharacterized protein</fullName>
    </submittedName>
</protein>
<gene>
    <name evidence="2" type="ORF">B0I28_1155</name>
</gene>
<feature type="compositionally biased region" description="Low complexity" evidence="1">
    <location>
        <begin position="68"/>
        <end position="120"/>
    </location>
</feature>
<feature type="compositionally biased region" description="Basic and acidic residues" evidence="1">
    <location>
        <begin position="216"/>
        <end position="228"/>
    </location>
</feature>
<feature type="compositionally biased region" description="Low complexity" evidence="1">
    <location>
        <begin position="41"/>
        <end position="59"/>
    </location>
</feature>
<accession>A0A2T0U899</accession>
<dbReference type="RefSeq" id="WP_146148242.1">
    <property type="nucleotide sequence ID" value="NZ_PVTJ01000015.1"/>
</dbReference>
<feature type="region of interest" description="Disordered" evidence="1">
    <location>
        <begin position="1"/>
        <end position="237"/>
    </location>
</feature>
<keyword evidence="3" id="KW-1185">Reference proteome</keyword>
<proteinExistence type="predicted"/>
<evidence type="ECO:0000313" key="2">
    <source>
        <dbReference type="EMBL" id="PRY54151.1"/>
    </source>
</evidence>
<dbReference type="EMBL" id="PVTJ01000015">
    <property type="protein sequence ID" value="PRY54151.1"/>
    <property type="molecule type" value="Genomic_DNA"/>
</dbReference>
<dbReference type="AlphaFoldDB" id="A0A2T0U899"/>
<organism evidence="2 3">
    <name type="scientific">Glycomyces artemisiae</name>
    <dbReference type="NCBI Taxonomy" id="1076443"/>
    <lineage>
        <taxon>Bacteria</taxon>
        <taxon>Bacillati</taxon>
        <taxon>Actinomycetota</taxon>
        <taxon>Actinomycetes</taxon>
        <taxon>Glycomycetales</taxon>
        <taxon>Glycomycetaceae</taxon>
        <taxon>Glycomyces</taxon>
    </lineage>
</organism>
<evidence type="ECO:0000313" key="3">
    <source>
        <dbReference type="Proteomes" id="UP000238176"/>
    </source>
</evidence>
<reference evidence="2 3" key="1">
    <citation type="submission" date="2018-03" db="EMBL/GenBank/DDBJ databases">
        <title>Genomic Encyclopedia of Type Strains, Phase III (KMG-III): the genomes of soil and plant-associated and newly described type strains.</title>
        <authorList>
            <person name="Whitman W."/>
        </authorList>
    </citation>
    <scope>NUCLEOTIDE SEQUENCE [LARGE SCALE GENOMIC DNA]</scope>
    <source>
        <strain evidence="2 3">CGMCC 4.7067</strain>
    </source>
</reference>
<dbReference type="Proteomes" id="UP000238176">
    <property type="component" value="Unassembled WGS sequence"/>
</dbReference>
<dbReference type="OrthoDB" id="5186826at2"/>
<comment type="caution">
    <text evidence="2">The sequence shown here is derived from an EMBL/GenBank/DDBJ whole genome shotgun (WGS) entry which is preliminary data.</text>
</comment>
<feature type="compositionally biased region" description="Polar residues" evidence="1">
    <location>
        <begin position="152"/>
        <end position="165"/>
    </location>
</feature>